<reference evidence="2" key="1">
    <citation type="journal article" date="2013" name="Nature">
        <title>The genomes of four tapeworm species reveal adaptations to parasitism.</title>
        <authorList>
            <person name="Tsai I.J."/>
            <person name="Zarowiecki M."/>
            <person name="Holroyd N."/>
            <person name="Garciarrubio A."/>
            <person name="Sanchez-Flores A."/>
            <person name="Brooks K.L."/>
            <person name="Tracey A."/>
            <person name="Bobes R.J."/>
            <person name="Fragoso G."/>
            <person name="Sciutto E."/>
            <person name="Aslett M."/>
            <person name="Beasley H."/>
            <person name="Bennett H.M."/>
            <person name="Cai J."/>
            <person name="Camicia F."/>
            <person name="Clark R."/>
            <person name="Cucher M."/>
            <person name="De Silva N."/>
            <person name="Day T.A."/>
            <person name="Deplazes P."/>
            <person name="Estrada K."/>
            <person name="Fernandez C."/>
            <person name="Holland P.W."/>
            <person name="Hou J."/>
            <person name="Hu S."/>
            <person name="Huckvale T."/>
            <person name="Hung S.S."/>
            <person name="Kamenetzky L."/>
            <person name="Keane J.A."/>
            <person name="Kiss F."/>
            <person name="Koziol U."/>
            <person name="Lambert O."/>
            <person name="Liu K."/>
            <person name="Luo X."/>
            <person name="Luo Y."/>
            <person name="Macchiaroli N."/>
            <person name="Nichol S."/>
            <person name="Paps J."/>
            <person name="Parkinson J."/>
            <person name="Pouchkina-Stantcheva N."/>
            <person name="Riddiford N."/>
            <person name="Rosenzvit M."/>
            <person name="Salinas G."/>
            <person name="Wasmuth J.D."/>
            <person name="Zamanian M."/>
            <person name="Zheng Y."/>
            <person name="Cai X."/>
            <person name="Soberon X."/>
            <person name="Olson P.D."/>
            <person name="Laclette J.P."/>
            <person name="Brehm K."/>
            <person name="Berriman M."/>
            <person name="Garciarrubio A."/>
            <person name="Bobes R.J."/>
            <person name="Fragoso G."/>
            <person name="Sanchez-Flores A."/>
            <person name="Estrada K."/>
            <person name="Cevallos M.A."/>
            <person name="Morett E."/>
            <person name="Gonzalez V."/>
            <person name="Portillo T."/>
            <person name="Ochoa-Leyva A."/>
            <person name="Jose M.V."/>
            <person name="Sciutto E."/>
            <person name="Landa A."/>
            <person name="Jimenez L."/>
            <person name="Valdes V."/>
            <person name="Carrero J.C."/>
            <person name="Larralde C."/>
            <person name="Morales-Montor J."/>
            <person name="Limon-Lason J."/>
            <person name="Soberon X."/>
            <person name="Laclette J.P."/>
        </authorList>
    </citation>
    <scope>NUCLEOTIDE SEQUENCE [LARGE SCALE GENOMIC DNA]</scope>
</reference>
<reference evidence="2" key="2">
    <citation type="submission" date="2015-11" db="EMBL/GenBank/DDBJ databases">
        <authorList>
            <person name="Zhang Y."/>
            <person name="Guo Z."/>
        </authorList>
    </citation>
    <scope>NUCLEOTIDE SEQUENCE</scope>
</reference>
<evidence type="ECO:0000313" key="2">
    <source>
        <dbReference type="EMBL" id="CDS36746.1"/>
    </source>
</evidence>
<evidence type="ECO:0000313" key="3">
    <source>
        <dbReference type="Proteomes" id="UP000017246"/>
    </source>
</evidence>
<protein>
    <submittedName>
        <fullName evidence="2">Uncharacterized protein</fullName>
    </submittedName>
</protein>
<accession>A0A068XWW7</accession>
<organism evidence="2 3">
    <name type="scientific">Echinococcus multilocularis</name>
    <name type="common">Fox tapeworm</name>
    <dbReference type="NCBI Taxonomy" id="6211"/>
    <lineage>
        <taxon>Eukaryota</taxon>
        <taxon>Metazoa</taxon>
        <taxon>Spiralia</taxon>
        <taxon>Lophotrochozoa</taxon>
        <taxon>Platyhelminthes</taxon>
        <taxon>Cestoda</taxon>
        <taxon>Eucestoda</taxon>
        <taxon>Cyclophyllidea</taxon>
        <taxon>Taeniidae</taxon>
        <taxon>Echinococcus</taxon>
    </lineage>
</organism>
<dbReference type="AlphaFoldDB" id="A0A068XWW7"/>
<evidence type="ECO:0000256" key="1">
    <source>
        <dbReference type="SAM" id="MobiDB-lite"/>
    </source>
</evidence>
<gene>
    <name evidence="2" type="ORF">EmuJ_000390900</name>
</gene>
<feature type="region of interest" description="Disordered" evidence="1">
    <location>
        <begin position="1"/>
        <end position="23"/>
    </location>
</feature>
<keyword evidence="3" id="KW-1185">Reference proteome</keyword>
<feature type="compositionally biased region" description="Polar residues" evidence="1">
    <location>
        <begin position="12"/>
        <end position="23"/>
    </location>
</feature>
<name>A0A068XWW7_ECHMU</name>
<dbReference type="EMBL" id="LN902849">
    <property type="protein sequence ID" value="CDS36746.1"/>
    <property type="molecule type" value="Genomic_DNA"/>
</dbReference>
<proteinExistence type="predicted"/>
<dbReference type="Proteomes" id="UP000017246">
    <property type="component" value="Unassembled WGS sequence"/>
</dbReference>
<sequence>MSDKTARKVMRVNQTTPGLAGQSKSRLITPSFLSHVPFKKNYCLRSGGGGTLSDGLTGGRAGIRPYSSHIKWVATY</sequence>